<accession>A0ABS5CA55</accession>
<reference evidence="1 2" key="1">
    <citation type="submission" date="2021-04" db="EMBL/GenBank/DDBJ databases">
        <title>Paenibacillus sp. DLE-14 whole genome sequence.</title>
        <authorList>
            <person name="Ham Y.J."/>
        </authorList>
    </citation>
    <scope>NUCLEOTIDE SEQUENCE [LARGE SCALE GENOMIC DNA]</scope>
    <source>
        <strain evidence="1 2">DLE-14</strain>
    </source>
</reference>
<dbReference type="Proteomes" id="UP000673394">
    <property type="component" value="Unassembled WGS sequence"/>
</dbReference>
<dbReference type="EMBL" id="JAGKSP010000002">
    <property type="protein sequence ID" value="MBP3962823.1"/>
    <property type="molecule type" value="Genomic_DNA"/>
</dbReference>
<protein>
    <submittedName>
        <fullName evidence="1">Uncharacterized protein</fullName>
    </submittedName>
</protein>
<gene>
    <name evidence="1" type="ORF">I8J30_08925</name>
</gene>
<evidence type="ECO:0000313" key="2">
    <source>
        <dbReference type="Proteomes" id="UP000673394"/>
    </source>
</evidence>
<dbReference type="RefSeq" id="WP_210657293.1">
    <property type="nucleotide sequence ID" value="NZ_JAGKSP010000002.1"/>
</dbReference>
<organism evidence="1 2">
    <name type="scientific">Paenibacillus lignilyticus</name>
    <dbReference type="NCBI Taxonomy" id="1172615"/>
    <lineage>
        <taxon>Bacteria</taxon>
        <taxon>Bacillati</taxon>
        <taxon>Bacillota</taxon>
        <taxon>Bacilli</taxon>
        <taxon>Bacillales</taxon>
        <taxon>Paenibacillaceae</taxon>
        <taxon>Paenibacillus</taxon>
    </lineage>
</organism>
<evidence type="ECO:0000313" key="1">
    <source>
        <dbReference type="EMBL" id="MBP3962823.1"/>
    </source>
</evidence>
<comment type="caution">
    <text evidence="1">The sequence shown here is derived from an EMBL/GenBank/DDBJ whole genome shotgun (WGS) entry which is preliminary data.</text>
</comment>
<name>A0ABS5CA55_9BACL</name>
<sequence length="195" mass="21691">MLQYWAYKKIGTANYLNAAKWSMNFLQNQTSNPSYEALEYWGPLLASRLNAEQGGNYDVTKLMNWAFDTNSGHRPSWGGLKGSFGSYAMDGLMGSNNDNGGNYAFAMNTFAAAMGIVPVARYDQRYARAIGKWMLNAASNARLYYGDQVRATLQDSAFWTGDPNHGIPYEGLRYRKIGDSTKAPFATGDPLTRNE</sequence>
<keyword evidence="2" id="KW-1185">Reference proteome</keyword>
<proteinExistence type="predicted"/>